<dbReference type="InterPro" id="IPR008635">
    <property type="entry name" value="Coiled_stalk_dom"/>
</dbReference>
<keyword evidence="8" id="KW-0653">Protein transport</keyword>
<dbReference type="Gene3D" id="2.20.70.140">
    <property type="match status" value="1"/>
</dbReference>
<organism evidence="14 15">
    <name type="scientific">Alcaligenes endophyticus</name>
    <dbReference type="NCBI Taxonomy" id="1929088"/>
    <lineage>
        <taxon>Bacteria</taxon>
        <taxon>Pseudomonadati</taxon>
        <taxon>Pseudomonadota</taxon>
        <taxon>Betaproteobacteria</taxon>
        <taxon>Burkholderiales</taxon>
        <taxon>Alcaligenaceae</taxon>
        <taxon>Alcaligenes</taxon>
    </lineage>
</organism>
<dbReference type="Pfam" id="PF03895">
    <property type="entry name" value="YadA_anchor"/>
    <property type="match status" value="1"/>
</dbReference>
<evidence type="ECO:0000256" key="5">
    <source>
        <dbReference type="ARBA" id="ARBA00022452"/>
    </source>
</evidence>
<evidence type="ECO:0000256" key="6">
    <source>
        <dbReference type="ARBA" id="ARBA00022692"/>
    </source>
</evidence>
<reference evidence="14" key="1">
    <citation type="submission" date="2021-11" db="EMBL/GenBank/DDBJ databases">
        <title>Draft genome sequence of Alcaligenes endophyticus type strain CCUG 75668T.</title>
        <authorList>
            <person name="Salva-Serra F."/>
            <person name="Duran R.E."/>
            <person name="Seeger M."/>
            <person name="Moore E.R.B."/>
            <person name="Jaen-Luchoro D."/>
        </authorList>
    </citation>
    <scope>NUCLEOTIDE SEQUENCE</scope>
    <source>
        <strain evidence="14">CCUG 75668</strain>
    </source>
</reference>
<evidence type="ECO:0000256" key="10">
    <source>
        <dbReference type="ARBA" id="ARBA00023237"/>
    </source>
</evidence>
<dbReference type="Gene3D" id="6.20.50.100">
    <property type="match status" value="2"/>
</dbReference>
<dbReference type="InterPro" id="IPR011049">
    <property type="entry name" value="Serralysin-like_metalloprot_C"/>
</dbReference>
<comment type="similarity">
    <text evidence="3">Belongs to the autotransporter-2 (AT-2) (TC 1.B.40) family.</text>
</comment>
<evidence type="ECO:0000259" key="12">
    <source>
        <dbReference type="Pfam" id="PF03895"/>
    </source>
</evidence>
<dbReference type="RefSeq" id="WP_290459244.1">
    <property type="nucleotide sequence ID" value="NZ_JAJHNU010000002.1"/>
</dbReference>
<dbReference type="EMBL" id="JAJHNU010000002">
    <property type="protein sequence ID" value="MDN4121526.1"/>
    <property type="molecule type" value="Genomic_DNA"/>
</dbReference>
<feature type="non-terminal residue" evidence="14">
    <location>
        <position position="1"/>
    </location>
</feature>
<accession>A0ABT8EJQ9</accession>
<evidence type="ECO:0000313" key="15">
    <source>
        <dbReference type="Proteomes" id="UP001168613"/>
    </source>
</evidence>
<dbReference type="Gene3D" id="6.10.250.2040">
    <property type="match status" value="1"/>
</dbReference>
<evidence type="ECO:0000313" key="14">
    <source>
        <dbReference type="EMBL" id="MDN4121526.1"/>
    </source>
</evidence>
<sequence length="571" mass="58013">DDTDAVNVSQLKEVSDVANAGWNISANGSSAENVKPGGSVDFSNDDGNITITQDGTNLAFNLNKDIDLGSDGSLMTGNTLVNNDGLKVHDGSGNQTITTAAGTTVSNAAGDQTSVGAGSITVTDASGNDTKISSTQIVVGGGSPITINGDTGRINGLTNLTWDPSDYTSGQAATEDQLKLVSDVASAGWHATDASGNTANIGPNGVVTFLGDDNLTVEQTGTDDDGKVAVKLNKDIDLGVDGSLRTGETLIDNSGVNVGNDVHLGNTGLIINNGPSITLGGINAGGMRITHVAAGVNPTDAVNYGQLQPIESFIDLDGKGSFAYNGDQHTSLKDVLDSLHWNVEAPAPDKQPGNTGGSNGSGSSGGGNNSSGPSTPIHNGNTVGFVEGDNIVISKTDKVNDAGQVVGADIKVAVSQDLKVTSITAVNIQADEIQINNGGPIINENGIDMSGKHITNVAAGINETDAVNVGQLQEVAGNLQGQVNHIRNDMNRLDNRLSAGVAAAMATAALPQAYLPGKHMMSMAGGTWRGESGMAIGFSGITDNGKWIYKLSGNATSRGDYGGAVGVGYQW</sequence>
<evidence type="ECO:0000256" key="3">
    <source>
        <dbReference type="ARBA" id="ARBA00005848"/>
    </source>
</evidence>
<keyword evidence="5" id="KW-1134">Transmembrane beta strand</keyword>
<evidence type="ECO:0000259" key="13">
    <source>
        <dbReference type="Pfam" id="PF05662"/>
    </source>
</evidence>
<feature type="domain" description="Trimeric autotransporter adhesin YadA-like stalk" evidence="13">
    <location>
        <begin position="454"/>
        <end position="488"/>
    </location>
</feature>
<keyword evidence="4" id="KW-0813">Transport</keyword>
<dbReference type="SUPFAM" id="SSF101967">
    <property type="entry name" value="Adhesin YadA, collagen-binding domain"/>
    <property type="match status" value="1"/>
</dbReference>
<comment type="subcellular location">
    <subcellularLocation>
        <location evidence="2">Cell outer membrane</location>
    </subcellularLocation>
    <subcellularLocation>
        <location evidence="1">Cell surface</location>
    </subcellularLocation>
</comment>
<dbReference type="Gene3D" id="3.30.1300.30">
    <property type="entry name" value="GSPII I/J protein-like"/>
    <property type="match status" value="1"/>
</dbReference>
<evidence type="ECO:0000256" key="11">
    <source>
        <dbReference type="SAM" id="MobiDB-lite"/>
    </source>
</evidence>
<dbReference type="Pfam" id="PF05662">
    <property type="entry name" value="YadA_stalk"/>
    <property type="match status" value="3"/>
</dbReference>
<protein>
    <submittedName>
        <fullName evidence="14">YadA-like family protein</fullName>
    </submittedName>
</protein>
<keyword evidence="15" id="KW-1185">Reference proteome</keyword>
<dbReference type="SUPFAM" id="SSF54523">
    <property type="entry name" value="Pili subunits"/>
    <property type="match status" value="1"/>
</dbReference>
<feature type="domain" description="Trimeric autotransporter adhesin YadA-like stalk" evidence="13">
    <location>
        <begin position="288"/>
        <end position="309"/>
    </location>
</feature>
<dbReference type="InterPro" id="IPR005594">
    <property type="entry name" value="YadA_C"/>
</dbReference>
<evidence type="ECO:0000256" key="9">
    <source>
        <dbReference type="ARBA" id="ARBA00023136"/>
    </source>
</evidence>
<evidence type="ECO:0000256" key="7">
    <source>
        <dbReference type="ARBA" id="ARBA00022729"/>
    </source>
</evidence>
<keyword evidence="7" id="KW-0732">Signal</keyword>
<dbReference type="Proteomes" id="UP001168613">
    <property type="component" value="Unassembled WGS sequence"/>
</dbReference>
<evidence type="ECO:0000256" key="8">
    <source>
        <dbReference type="ARBA" id="ARBA00022927"/>
    </source>
</evidence>
<keyword evidence="10" id="KW-0998">Cell outer membrane</keyword>
<proteinExistence type="inferred from homology"/>
<dbReference type="InterPro" id="IPR045584">
    <property type="entry name" value="Pilin-like"/>
</dbReference>
<feature type="domain" description="Trimeric autotransporter adhesin YadA-like stalk" evidence="13">
    <location>
        <begin position="1"/>
        <end position="33"/>
    </location>
</feature>
<keyword evidence="6" id="KW-0812">Transmembrane</keyword>
<feature type="domain" description="Trimeric autotransporter adhesin YadA-like C-terminal membrane anchor" evidence="12">
    <location>
        <begin position="511"/>
        <end position="571"/>
    </location>
</feature>
<evidence type="ECO:0000256" key="2">
    <source>
        <dbReference type="ARBA" id="ARBA00004442"/>
    </source>
</evidence>
<evidence type="ECO:0000256" key="1">
    <source>
        <dbReference type="ARBA" id="ARBA00004241"/>
    </source>
</evidence>
<keyword evidence="9" id="KW-0472">Membrane</keyword>
<feature type="compositionally biased region" description="Gly residues" evidence="11">
    <location>
        <begin position="354"/>
        <end position="369"/>
    </location>
</feature>
<name>A0ABT8EJQ9_9BURK</name>
<feature type="region of interest" description="Disordered" evidence="11">
    <location>
        <begin position="344"/>
        <end position="383"/>
    </location>
</feature>
<gene>
    <name evidence="14" type="ORF">LMS43_09510</name>
</gene>
<comment type="caution">
    <text evidence="14">The sequence shown here is derived from an EMBL/GenBank/DDBJ whole genome shotgun (WGS) entry which is preliminary data.</text>
</comment>
<evidence type="ECO:0000256" key="4">
    <source>
        <dbReference type="ARBA" id="ARBA00022448"/>
    </source>
</evidence>